<dbReference type="GO" id="GO:0051260">
    <property type="term" value="P:protein homooligomerization"/>
    <property type="evidence" value="ECO:0007669"/>
    <property type="project" value="UniProtKB-ARBA"/>
</dbReference>
<evidence type="ECO:0000256" key="7">
    <source>
        <dbReference type="ARBA" id="ARBA00022737"/>
    </source>
</evidence>
<proteinExistence type="inferred from homology"/>
<comment type="function">
    <text evidence="10">Mediates both low-affinity uptake and efflux of sugar across the plasma membrane.</text>
</comment>
<comment type="function">
    <text evidence="11">Mediates both low-affinity uptake and efflux of sugar across the membrane.</text>
</comment>
<dbReference type="PANTHER" id="PTHR10791">
    <property type="entry name" value="RAG1-ACTIVATING PROTEIN 1"/>
    <property type="match status" value="1"/>
</dbReference>
<feature type="transmembrane region" description="Helical" evidence="11">
    <location>
        <begin position="106"/>
        <end position="128"/>
    </location>
</feature>
<dbReference type="FunFam" id="1.20.1280.290:FF:000002">
    <property type="entry name" value="Bidirectional sugar transporter SWEET"/>
    <property type="match status" value="1"/>
</dbReference>
<keyword evidence="9 11" id="KW-0472">Membrane</keyword>
<feature type="transmembrane region" description="Helical" evidence="11">
    <location>
        <begin position="165"/>
        <end position="187"/>
    </location>
</feature>
<sequence length="241" mass="27392">MKHSLLITRNVVGVIGNVISVFLFASPMPTFIEIYKKKSVEEYKGDPYLATTMNCMLWVFYAMPFVHPKSLVVISTNAIGFAFQIFYLLIFIIYADKHGRLKVLRWIAVEIGFMAIVATITMLCFHTTQKRTFFVGILCVIFCLGMYVSPLTIMGKVIKSKSVKYMPFWLSVGNFANGVIWTTYAFLPLDQWILIPNGVGVISGAAQLILYTCYYKNTSMEIENEKKPNQVQMSFHDNLPA</sequence>
<dbReference type="OrthoDB" id="409725at2759"/>
<dbReference type="InterPro" id="IPR047664">
    <property type="entry name" value="SWEET"/>
</dbReference>
<dbReference type="KEGG" id="soe:110796692"/>
<dbReference type="GO" id="GO:0008643">
    <property type="term" value="P:carbohydrate transport"/>
    <property type="evidence" value="ECO:0000318"/>
    <property type="project" value="GO_Central"/>
</dbReference>
<dbReference type="Proteomes" id="UP000813463">
    <property type="component" value="Chromosome 1"/>
</dbReference>
<evidence type="ECO:0000256" key="6">
    <source>
        <dbReference type="ARBA" id="ARBA00022692"/>
    </source>
</evidence>
<comment type="similarity">
    <text evidence="2 11">Belongs to the SWEET sugar transporter family.</text>
</comment>
<keyword evidence="8 11" id="KW-1133">Transmembrane helix</keyword>
<keyword evidence="3 11" id="KW-0813">Transport</keyword>
<keyword evidence="4" id="KW-1003">Cell membrane</keyword>
<dbReference type="PANTHER" id="PTHR10791:SF30">
    <property type="entry name" value="SUGAR TRANSPORTER SWEET1"/>
    <property type="match status" value="1"/>
</dbReference>
<evidence type="ECO:0000256" key="2">
    <source>
        <dbReference type="ARBA" id="ARBA00007809"/>
    </source>
</evidence>
<gene>
    <name evidence="13" type="primary">LOC110796692</name>
</gene>
<comment type="subcellular location">
    <subcellularLocation>
        <location evidence="1">Cell membrane</location>
        <topology evidence="1">Multi-pass membrane protein</topology>
    </subcellularLocation>
</comment>
<dbReference type="InterPro" id="IPR004316">
    <property type="entry name" value="SWEET_rpt"/>
</dbReference>
<evidence type="ECO:0000256" key="5">
    <source>
        <dbReference type="ARBA" id="ARBA00022597"/>
    </source>
</evidence>
<accession>A0A9R0K4Q1</accession>
<dbReference type="AlphaFoldDB" id="A0A9R0K4Q1"/>
<keyword evidence="5 11" id="KW-0762">Sugar transport</keyword>
<keyword evidence="12" id="KW-1185">Reference proteome</keyword>
<evidence type="ECO:0000256" key="4">
    <source>
        <dbReference type="ARBA" id="ARBA00022475"/>
    </source>
</evidence>
<keyword evidence="7" id="KW-0677">Repeat</keyword>
<dbReference type="GO" id="GO:0051119">
    <property type="term" value="F:sugar transmembrane transporter activity"/>
    <property type="evidence" value="ECO:0000318"/>
    <property type="project" value="GO_Central"/>
</dbReference>
<reference evidence="13" key="2">
    <citation type="submission" date="2025-08" db="UniProtKB">
        <authorList>
            <consortium name="RefSeq"/>
        </authorList>
    </citation>
    <scope>IDENTIFICATION</scope>
    <source>
        <tissue evidence="13">Leaf</tissue>
    </source>
</reference>
<evidence type="ECO:0000256" key="11">
    <source>
        <dbReference type="RuleBase" id="RU910715"/>
    </source>
</evidence>
<reference evidence="12" key="1">
    <citation type="journal article" date="2021" name="Nat. Commun.">
        <title>Genomic analyses provide insights into spinach domestication and the genetic basis of agronomic traits.</title>
        <authorList>
            <person name="Cai X."/>
            <person name="Sun X."/>
            <person name="Xu C."/>
            <person name="Sun H."/>
            <person name="Wang X."/>
            <person name="Ge C."/>
            <person name="Zhang Z."/>
            <person name="Wang Q."/>
            <person name="Fei Z."/>
            <person name="Jiao C."/>
            <person name="Wang Q."/>
        </authorList>
    </citation>
    <scope>NUCLEOTIDE SEQUENCE [LARGE SCALE GENOMIC DNA]</scope>
    <source>
        <strain evidence="12">cv. Varoflay</strain>
    </source>
</reference>
<feature type="transmembrane region" description="Helical" evidence="11">
    <location>
        <begin position="6"/>
        <end position="26"/>
    </location>
</feature>
<evidence type="ECO:0000256" key="9">
    <source>
        <dbReference type="ARBA" id="ARBA00023136"/>
    </source>
</evidence>
<evidence type="ECO:0000313" key="12">
    <source>
        <dbReference type="Proteomes" id="UP000813463"/>
    </source>
</evidence>
<organism evidence="12 13">
    <name type="scientific">Spinacia oleracea</name>
    <name type="common">Spinach</name>
    <dbReference type="NCBI Taxonomy" id="3562"/>
    <lineage>
        <taxon>Eukaryota</taxon>
        <taxon>Viridiplantae</taxon>
        <taxon>Streptophyta</taxon>
        <taxon>Embryophyta</taxon>
        <taxon>Tracheophyta</taxon>
        <taxon>Spermatophyta</taxon>
        <taxon>Magnoliopsida</taxon>
        <taxon>eudicotyledons</taxon>
        <taxon>Gunneridae</taxon>
        <taxon>Pentapetalae</taxon>
        <taxon>Caryophyllales</taxon>
        <taxon>Chenopodiaceae</taxon>
        <taxon>Chenopodioideae</taxon>
        <taxon>Anserineae</taxon>
        <taxon>Spinacia</taxon>
    </lineage>
</organism>
<dbReference type="RefSeq" id="XP_021857460.1">
    <property type="nucleotide sequence ID" value="XM_022001768.2"/>
</dbReference>
<dbReference type="GeneID" id="110796692"/>
<feature type="transmembrane region" description="Helical" evidence="11">
    <location>
        <begin position="193"/>
        <end position="214"/>
    </location>
</feature>
<evidence type="ECO:0000256" key="8">
    <source>
        <dbReference type="ARBA" id="ARBA00022989"/>
    </source>
</evidence>
<evidence type="ECO:0000313" key="13">
    <source>
        <dbReference type="RefSeq" id="XP_021857460.1"/>
    </source>
</evidence>
<dbReference type="Pfam" id="PF03083">
    <property type="entry name" value="MtN3_slv"/>
    <property type="match status" value="2"/>
</dbReference>
<dbReference type="Gene3D" id="1.20.1280.290">
    <property type="match status" value="2"/>
</dbReference>
<dbReference type="FunFam" id="1.20.1280.290:FF:000001">
    <property type="entry name" value="Bidirectional sugar transporter SWEET"/>
    <property type="match status" value="1"/>
</dbReference>
<evidence type="ECO:0000256" key="3">
    <source>
        <dbReference type="ARBA" id="ARBA00022448"/>
    </source>
</evidence>
<feature type="transmembrane region" description="Helical" evidence="11">
    <location>
        <begin position="72"/>
        <end position="94"/>
    </location>
</feature>
<dbReference type="GO" id="GO:0005886">
    <property type="term" value="C:plasma membrane"/>
    <property type="evidence" value="ECO:0007669"/>
    <property type="project" value="UniProtKB-SubCell"/>
</dbReference>
<evidence type="ECO:0000256" key="1">
    <source>
        <dbReference type="ARBA" id="ARBA00004651"/>
    </source>
</evidence>
<feature type="transmembrane region" description="Helical" evidence="11">
    <location>
        <begin position="134"/>
        <end position="153"/>
    </location>
</feature>
<dbReference type="GO" id="GO:0016020">
    <property type="term" value="C:membrane"/>
    <property type="evidence" value="ECO:0000318"/>
    <property type="project" value="GO_Central"/>
</dbReference>
<evidence type="ECO:0000256" key="10">
    <source>
        <dbReference type="ARBA" id="ARBA00037238"/>
    </source>
</evidence>
<keyword evidence="6 11" id="KW-0812">Transmembrane</keyword>
<comment type="caution">
    <text evidence="11">Lacks conserved residue(s) required for the propagation of feature annotation.</text>
</comment>
<protein>
    <recommendedName>
        <fullName evidence="11">Bidirectional sugar transporter SWEET</fullName>
    </recommendedName>
</protein>
<name>A0A9R0K4Q1_SPIOL</name>